<keyword evidence="2" id="KW-0540">Nuclease</keyword>
<dbReference type="InterPro" id="IPR018188">
    <property type="entry name" value="RNase_T2_His_AS_1"/>
</dbReference>
<keyword evidence="3" id="KW-0255">Endonuclease</keyword>
<dbReference type="GO" id="GO:0016787">
    <property type="term" value="F:hydrolase activity"/>
    <property type="evidence" value="ECO:0007669"/>
    <property type="project" value="UniProtKB-KW"/>
</dbReference>
<evidence type="ECO:0000256" key="2">
    <source>
        <dbReference type="ARBA" id="ARBA00022722"/>
    </source>
</evidence>
<dbReference type="GO" id="GO:0003723">
    <property type="term" value="F:RNA binding"/>
    <property type="evidence" value="ECO:0007669"/>
    <property type="project" value="InterPro"/>
</dbReference>
<dbReference type="GO" id="GO:0033897">
    <property type="term" value="F:ribonuclease T2 activity"/>
    <property type="evidence" value="ECO:0007669"/>
    <property type="project" value="InterPro"/>
</dbReference>
<dbReference type="InterPro" id="IPR001568">
    <property type="entry name" value="RNase_T2-like"/>
</dbReference>
<dbReference type="Pfam" id="PF00445">
    <property type="entry name" value="Ribonuclease_T2"/>
    <property type="match status" value="1"/>
</dbReference>
<dbReference type="InterPro" id="IPR036430">
    <property type="entry name" value="RNase_T2-like_sf"/>
</dbReference>
<dbReference type="Gene3D" id="3.90.730.10">
    <property type="entry name" value="Ribonuclease T2-like"/>
    <property type="match status" value="1"/>
</dbReference>
<dbReference type="PANTHER" id="PTHR11240:SF75">
    <property type="entry name" value="RIBONUCLEASE 3"/>
    <property type="match status" value="1"/>
</dbReference>
<evidence type="ECO:0000256" key="7">
    <source>
        <dbReference type="PIRSR" id="PIRSR633697-1"/>
    </source>
</evidence>
<feature type="active site" evidence="7">
    <location>
        <position position="104"/>
    </location>
</feature>
<feature type="chain" id="PRO_5022883698" evidence="9">
    <location>
        <begin position="20"/>
        <end position="231"/>
    </location>
</feature>
<evidence type="ECO:0000256" key="4">
    <source>
        <dbReference type="ARBA" id="ARBA00022801"/>
    </source>
</evidence>
<gene>
    <name evidence="10" type="ORF">E5676_scaffold352G002140</name>
</gene>
<comment type="similarity">
    <text evidence="1 8">Belongs to the RNase T2 family.</text>
</comment>
<dbReference type="PANTHER" id="PTHR11240">
    <property type="entry name" value="RIBONUCLEASE T2"/>
    <property type="match status" value="1"/>
</dbReference>
<name>A0A5D3DP91_CUCMM</name>
<dbReference type="GO" id="GO:0005576">
    <property type="term" value="C:extracellular region"/>
    <property type="evidence" value="ECO:0007669"/>
    <property type="project" value="TreeGrafter"/>
</dbReference>
<keyword evidence="4" id="KW-0378">Hydrolase</keyword>
<dbReference type="CDD" id="cd01061">
    <property type="entry name" value="RNase_T2_euk"/>
    <property type="match status" value="1"/>
</dbReference>
<keyword evidence="5" id="KW-1015">Disulfide bond</keyword>
<evidence type="ECO:0000256" key="8">
    <source>
        <dbReference type="RuleBase" id="RU004328"/>
    </source>
</evidence>
<evidence type="ECO:0000256" key="1">
    <source>
        <dbReference type="ARBA" id="ARBA00007469"/>
    </source>
</evidence>
<sequence length="231" mass="26471">MAQHTFILCLLSLLLFVNGYPFDFFQLVEQWGPNTCNDGTQCHAQPQPEFTIHGLWPSNFSNARLFCATRKLFDNGQISLLEGDLDRYWPDVINGNNRGFWSNEWKKHGACIDPPFNITQYFQLSLDHHRTYDLLKILNGVWHRNRQMPNNGLAPKDILNPIFNATNKTAGIRCNKNGITKKLQLHEIVLCFDNNGTTLIDCPKFVSNSCNQPKFVWLLPQQSSDGVPDYA</sequence>
<feature type="active site" evidence="7">
    <location>
        <position position="108"/>
    </location>
</feature>
<dbReference type="GO" id="GO:0006401">
    <property type="term" value="P:RNA catabolic process"/>
    <property type="evidence" value="ECO:0007669"/>
    <property type="project" value="TreeGrafter"/>
</dbReference>
<dbReference type="Proteomes" id="UP000321947">
    <property type="component" value="Unassembled WGS sequence"/>
</dbReference>
<keyword evidence="6" id="KW-0456">Lyase</keyword>
<dbReference type="InterPro" id="IPR033697">
    <property type="entry name" value="Ribonuclease_T2_eukaryotic"/>
</dbReference>
<feature type="active site" evidence="7">
    <location>
        <position position="53"/>
    </location>
</feature>
<evidence type="ECO:0000313" key="11">
    <source>
        <dbReference type="Proteomes" id="UP000321947"/>
    </source>
</evidence>
<dbReference type="EMBL" id="SSTD01003829">
    <property type="protein sequence ID" value="TYK25090.1"/>
    <property type="molecule type" value="Genomic_DNA"/>
</dbReference>
<dbReference type="AlphaFoldDB" id="A0A5D3DP91"/>
<accession>A0A5D3DP91</accession>
<comment type="caution">
    <text evidence="10">The sequence shown here is derived from an EMBL/GenBank/DDBJ whole genome shotgun (WGS) entry which is preliminary data.</text>
</comment>
<keyword evidence="9" id="KW-0732">Signal</keyword>
<organism evidence="10 11">
    <name type="scientific">Cucumis melo var. makuwa</name>
    <name type="common">Oriental melon</name>
    <dbReference type="NCBI Taxonomy" id="1194695"/>
    <lineage>
        <taxon>Eukaryota</taxon>
        <taxon>Viridiplantae</taxon>
        <taxon>Streptophyta</taxon>
        <taxon>Embryophyta</taxon>
        <taxon>Tracheophyta</taxon>
        <taxon>Spermatophyta</taxon>
        <taxon>Magnoliopsida</taxon>
        <taxon>eudicotyledons</taxon>
        <taxon>Gunneridae</taxon>
        <taxon>Pentapetalae</taxon>
        <taxon>rosids</taxon>
        <taxon>fabids</taxon>
        <taxon>Cucurbitales</taxon>
        <taxon>Cucurbitaceae</taxon>
        <taxon>Benincaseae</taxon>
        <taxon>Cucumis</taxon>
    </lineage>
</organism>
<dbReference type="PROSITE" id="PS00530">
    <property type="entry name" value="RNASE_T2_1"/>
    <property type="match status" value="1"/>
</dbReference>
<proteinExistence type="inferred from homology"/>
<protein>
    <submittedName>
        <fullName evidence="10">S-RNase</fullName>
    </submittedName>
</protein>
<evidence type="ECO:0000313" key="10">
    <source>
        <dbReference type="EMBL" id="TYK25090.1"/>
    </source>
</evidence>
<reference evidence="10 11" key="1">
    <citation type="submission" date="2019-08" db="EMBL/GenBank/DDBJ databases">
        <title>Draft genome sequences of two oriental melons (Cucumis melo L. var makuwa).</title>
        <authorList>
            <person name="Kwon S.-Y."/>
        </authorList>
    </citation>
    <scope>NUCLEOTIDE SEQUENCE [LARGE SCALE GENOMIC DNA]</scope>
    <source>
        <strain evidence="11">cv. Chang Bougi</strain>
        <tissue evidence="10">Leaf</tissue>
    </source>
</reference>
<feature type="signal peptide" evidence="9">
    <location>
        <begin position="1"/>
        <end position="19"/>
    </location>
</feature>
<evidence type="ECO:0000256" key="6">
    <source>
        <dbReference type="ARBA" id="ARBA00023239"/>
    </source>
</evidence>
<evidence type="ECO:0000256" key="5">
    <source>
        <dbReference type="ARBA" id="ARBA00023157"/>
    </source>
</evidence>
<evidence type="ECO:0000256" key="9">
    <source>
        <dbReference type="SAM" id="SignalP"/>
    </source>
</evidence>
<evidence type="ECO:0000256" key="3">
    <source>
        <dbReference type="ARBA" id="ARBA00022759"/>
    </source>
</evidence>
<dbReference type="SUPFAM" id="SSF55895">
    <property type="entry name" value="Ribonuclease Rh-like"/>
    <property type="match status" value="1"/>
</dbReference>